<reference evidence="2 3" key="1">
    <citation type="journal article" date="2016" name="Sci. Rep.">
        <title>The Dendrobium catenatum Lindl. genome sequence provides insights into polysaccharide synthase, floral development and adaptive evolution.</title>
        <authorList>
            <person name="Zhang G.Q."/>
            <person name="Xu Q."/>
            <person name="Bian C."/>
            <person name="Tsai W.C."/>
            <person name="Yeh C.M."/>
            <person name="Liu K.W."/>
            <person name="Yoshida K."/>
            <person name="Zhang L.S."/>
            <person name="Chang S.B."/>
            <person name="Chen F."/>
            <person name="Shi Y."/>
            <person name="Su Y.Y."/>
            <person name="Zhang Y.Q."/>
            <person name="Chen L.J."/>
            <person name="Yin Y."/>
            <person name="Lin M."/>
            <person name="Huang H."/>
            <person name="Deng H."/>
            <person name="Wang Z.W."/>
            <person name="Zhu S.L."/>
            <person name="Zhao X."/>
            <person name="Deng C."/>
            <person name="Niu S.C."/>
            <person name="Huang J."/>
            <person name="Wang M."/>
            <person name="Liu G.H."/>
            <person name="Yang H.J."/>
            <person name="Xiao X.J."/>
            <person name="Hsiao Y.Y."/>
            <person name="Wu W.L."/>
            <person name="Chen Y.Y."/>
            <person name="Mitsuda N."/>
            <person name="Ohme-Takagi M."/>
            <person name="Luo Y.B."/>
            <person name="Van de Peer Y."/>
            <person name="Liu Z.J."/>
        </authorList>
    </citation>
    <scope>NUCLEOTIDE SEQUENCE [LARGE SCALE GENOMIC DNA]</scope>
    <source>
        <tissue evidence="2">The whole plant</tissue>
    </source>
</reference>
<feature type="domain" description="Reverse transcriptase zinc-binding" evidence="1">
    <location>
        <begin position="156"/>
        <end position="226"/>
    </location>
</feature>
<gene>
    <name evidence="2" type="ORF">MA16_Dca027339</name>
</gene>
<dbReference type="Proteomes" id="UP000233837">
    <property type="component" value="Unassembled WGS sequence"/>
</dbReference>
<evidence type="ECO:0000313" key="2">
    <source>
        <dbReference type="EMBL" id="PKU62828.1"/>
    </source>
</evidence>
<evidence type="ECO:0000259" key="1">
    <source>
        <dbReference type="Pfam" id="PF13966"/>
    </source>
</evidence>
<organism evidence="2 3">
    <name type="scientific">Dendrobium catenatum</name>
    <dbReference type="NCBI Taxonomy" id="906689"/>
    <lineage>
        <taxon>Eukaryota</taxon>
        <taxon>Viridiplantae</taxon>
        <taxon>Streptophyta</taxon>
        <taxon>Embryophyta</taxon>
        <taxon>Tracheophyta</taxon>
        <taxon>Spermatophyta</taxon>
        <taxon>Magnoliopsida</taxon>
        <taxon>Liliopsida</taxon>
        <taxon>Asparagales</taxon>
        <taxon>Orchidaceae</taxon>
        <taxon>Epidendroideae</taxon>
        <taxon>Malaxideae</taxon>
        <taxon>Dendrobiinae</taxon>
        <taxon>Dendrobium</taxon>
    </lineage>
</organism>
<reference evidence="2 3" key="2">
    <citation type="journal article" date="2017" name="Nature">
        <title>The Apostasia genome and the evolution of orchids.</title>
        <authorList>
            <person name="Zhang G.Q."/>
            <person name="Liu K.W."/>
            <person name="Li Z."/>
            <person name="Lohaus R."/>
            <person name="Hsiao Y.Y."/>
            <person name="Niu S.C."/>
            <person name="Wang J.Y."/>
            <person name="Lin Y.C."/>
            <person name="Xu Q."/>
            <person name="Chen L.J."/>
            <person name="Yoshida K."/>
            <person name="Fujiwara S."/>
            <person name="Wang Z.W."/>
            <person name="Zhang Y.Q."/>
            <person name="Mitsuda N."/>
            <person name="Wang M."/>
            <person name="Liu G.H."/>
            <person name="Pecoraro L."/>
            <person name="Huang H.X."/>
            <person name="Xiao X.J."/>
            <person name="Lin M."/>
            <person name="Wu X.Y."/>
            <person name="Wu W.L."/>
            <person name="Chen Y.Y."/>
            <person name="Chang S.B."/>
            <person name="Sakamoto S."/>
            <person name="Ohme-Takagi M."/>
            <person name="Yagi M."/>
            <person name="Zeng S.J."/>
            <person name="Shen C.Y."/>
            <person name="Yeh C.M."/>
            <person name="Luo Y.B."/>
            <person name="Tsai W.C."/>
            <person name="Van de Peer Y."/>
            <person name="Liu Z.J."/>
        </authorList>
    </citation>
    <scope>NUCLEOTIDE SEQUENCE [LARGE SCALE GENOMIC DNA]</scope>
    <source>
        <tissue evidence="2">The whole plant</tissue>
    </source>
</reference>
<keyword evidence="3" id="KW-1185">Reference proteome</keyword>
<protein>
    <recommendedName>
        <fullName evidence="1">Reverse transcriptase zinc-binding domain-containing protein</fullName>
    </recommendedName>
</protein>
<dbReference type="EMBL" id="KZ503579">
    <property type="protein sequence ID" value="PKU62828.1"/>
    <property type="molecule type" value="Genomic_DNA"/>
</dbReference>
<sequence>MGPLRARVAWDFISKPNSLFHRCMERKYGNWPWVNEFVRGDSAVWRLICHGAISLSCCVRWQVCNGDKIDILNHIWIWDRALSSWSTFCDIAAIEDHSVSELLTLDGGWNEQKLRLWFGESLVERILEIKICNNLGEDTLELTKCPIGSTVSALVYNIKFQEEDDPSWAIQKSGLRPKEKLFWWRIYRNIIPTNCWLHARGFVVDVQCPVGCCMDEDLNHVTTRCKQLLDILDVLNGWGFHIPRFTDFHELQVALKEDVNVRNIGLHLYCVYVYHSWLNRNAIKHGKDRSLPVFLAASVLERINQGSLSFNLEQRDTSQSFGLCSPLLGVPPPYRLVED</sequence>
<dbReference type="InterPro" id="IPR026960">
    <property type="entry name" value="RVT-Znf"/>
</dbReference>
<dbReference type="Pfam" id="PF13966">
    <property type="entry name" value="zf-RVT"/>
    <property type="match status" value="1"/>
</dbReference>
<dbReference type="AlphaFoldDB" id="A0A2I0VHC9"/>
<accession>A0A2I0VHC9</accession>
<name>A0A2I0VHC9_9ASPA</name>
<evidence type="ECO:0000313" key="3">
    <source>
        <dbReference type="Proteomes" id="UP000233837"/>
    </source>
</evidence>
<proteinExistence type="predicted"/>